<dbReference type="EMBL" id="CAEZXS010000079">
    <property type="protein sequence ID" value="CAB4698019.1"/>
    <property type="molecule type" value="Genomic_DNA"/>
</dbReference>
<dbReference type="SUPFAM" id="SSF51905">
    <property type="entry name" value="FAD/NAD(P)-binding domain"/>
    <property type="match status" value="1"/>
</dbReference>
<proteinExistence type="inferred from homology"/>
<dbReference type="InterPro" id="IPR036188">
    <property type="entry name" value="FAD/NAD-bd_sf"/>
</dbReference>
<evidence type="ECO:0000259" key="6">
    <source>
        <dbReference type="Pfam" id="PF00732"/>
    </source>
</evidence>
<dbReference type="GO" id="GO:0050660">
    <property type="term" value="F:flavin adenine dinucleotide binding"/>
    <property type="evidence" value="ECO:0007669"/>
    <property type="project" value="InterPro"/>
</dbReference>
<dbReference type="InterPro" id="IPR051473">
    <property type="entry name" value="P2Ox-like"/>
</dbReference>
<keyword evidence="3" id="KW-0285">Flavoprotein</keyword>
<dbReference type="PANTHER" id="PTHR42784:SF1">
    <property type="entry name" value="PYRANOSE 2-OXIDASE"/>
    <property type="match status" value="1"/>
</dbReference>
<accession>A0A6J6PH91</accession>
<evidence type="ECO:0000256" key="1">
    <source>
        <dbReference type="ARBA" id="ARBA00001974"/>
    </source>
</evidence>
<gene>
    <name evidence="9" type="ORF">UFOPK2582_00796</name>
</gene>
<dbReference type="GO" id="GO:0016614">
    <property type="term" value="F:oxidoreductase activity, acting on CH-OH group of donors"/>
    <property type="evidence" value="ECO:0007669"/>
    <property type="project" value="InterPro"/>
</dbReference>
<comment type="similarity">
    <text evidence="2">Belongs to the GMC oxidoreductase family.</text>
</comment>
<dbReference type="InterPro" id="IPR003953">
    <property type="entry name" value="FAD-dep_OxRdtase_2_FAD-bd"/>
</dbReference>
<comment type="cofactor">
    <cofactor evidence="1">
        <name>FAD</name>
        <dbReference type="ChEBI" id="CHEBI:57692"/>
    </cofactor>
</comment>
<protein>
    <submittedName>
        <fullName evidence="9">Unannotated protein</fullName>
    </submittedName>
</protein>
<dbReference type="Pfam" id="PF00732">
    <property type="entry name" value="GMC_oxred_N"/>
    <property type="match status" value="1"/>
</dbReference>
<evidence type="ECO:0000256" key="2">
    <source>
        <dbReference type="ARBA" id="ARBA00010790"/>
    </source>
</evidence>
<dbReference type="Gene3D" id="3.50.50.60">
    <property type="entry name" value="FAD/NAD(P)-binding domain"/>
    <property type="match status" value="2"/>
</dbReference>
<dbReference type="InterPro" id="IPR000172">
    <property type="entry name" value="GMC_OxRdtase_N"/>
</dbReference>
<evidence type="ECO:0000259" key="8">
    <source>
        <dbReference type="Pfam" id="PF05199"/>
    </source>
</evidence>
<dbReference type="AlphaFoldDB" id="A0A6J6PH91"/>
<dbReference type="Pfam" id="PF00890">
    <property type="entry name" value="FAD_binding_2"/>
    <property type="match status" value="1"/>
</dbReference>
<sequence>MMHGAVDGVDADAIIIGSGPGGAAVAHALTQAGWSVILLEKGQNHLLSLQAPFAPLGHFSNDEIKFTQRHFLGPDPLLEPRTFRRSSEDGDHLLTGEVNNLPSTLGGGGVHADGKLPRFREIDFQLRSELGPVEGADIADWPLSYADLEPYYAEAEKLVGVAGEETNPFAAWRSGPFPMPPGADMFGAQMSSAAAERAGLHPYRAPTGVNSVEYQGRPACNNCGFCAFYGCPIEAKGDPVSMLRAALATGRCQIIPLAYATEITTDPAKNRATGVRYLDLSVAPNTRGEAPVRELRAHHLVLAGGAFETPRLLLRNELGNSSGRVGRHLMFHFQTLVVGAFRERLWGASRGRSVTHLHDDHIDGDQASRAAAQAAGLPWIRGGIVEHGSSTGPVNEALLQGAGAHHPLAMRNSELRERLWVFTMQGEDLSQQTNRVDLDPTVRDAWGLPAGRVTYQPHQHELVTSNHVAPILEGVLRDAGAVWTAASTSPPVGDHAGTSPLGLAPASYHIMGTAKMGFDPLNSVVDPTARLWDLPNVIIADSSVFPTSAGYGPTLTLVALATRAARLLTGNPIAQSQPT</sequence>
<evidence type="ECO:0000256" key="3">
    <source>
        <dbReference type="ARBA" id="ARBA00022630"/>
    </source>
</evidence>
<name>A0A6J6PH91_9ZZZZ</name>
<feature type="domain" description="Glucose-methanol-choline oxidoreductase C-terminal" evidence="8">
    <location>
        <begin position="431"/>
        <end position="561"/>
    </location>
</feature>
<dbReference type="Pfam" id="PF05199">
    <property type="entry name" value="GMC_oxred_C"/>
    <property type="match status" value="1"/>
</dbReference>
<evidence type="ECO:0000256" key="4">
    <source>
        <dbReference type="ARBA" id="ARBA00022827"/>
    </source>
</evidence>
<evidence type="ECO:0000256" key="5">
    <source>
        <dbReference type="ARBA" id="ARBA00023002"/>
    </source>
</evidence>
<feature type="domain" description="FAD-dependent oxidoreductase 2 FAD-binding" evidence="7">
    <location>
        <begin position="12"/>
        <end position="44"/>
    </location>
</feature>
<keyword evidence="5" id="KW-0560">Oxidoreductase</keyword>
<keyword evidence="4" id="KW-0274">FAD</keyword>
<dbReference type="PANTHER" id="PTHR42784">
    <property type="entry name" value="PYRANOSE 2-OXIDASE"/>
    <property type="match status" value="1"/>
</dbReference>
<feature type="domain" description="Glucose-methanol-choline oxidoreductase N-terminal" evidence="6">
    <location>
        <begin position="217"/>
        <end position="333"/>
    </location>
</feature>
<organism evidence="9">
    <name type="scientific">freshwater metagenome</name>
    <dbReference type="NCBI Taxonomy" id="449393"/>
    <lineage>
        <taxon>unclassified sequences</taxon>
        <taxon>metagenomes</taxon>
        <taxon>ecological metagenomes</taxon>
    </lineage>
</organism>
<dbReference type="InterPro" id="IPR007867">
    <property type="entry name" value="GMC_OxRtase_C"/>
</dbReference>
<reference evidence="9" key="1">
    <citation type="submission" date="2020-05" db="EMBL/GenBank/DDBJ databases">
        <authorList>
            <person name="Chiriac C."/>
            <person name="Salcher M."/>
            <person name="Ghai R."/>
            <person name="Kavagutti S V."/>
        </authorList>
    </citation>
    <scope>NUCLEOTIDE SEQUENCE</scope>
</reference>
<evidence type="ECO:0000313" key="9">
    <source>
        <dbReference type="EMBL" id="CAB4698019.1"/>
    </source>
</evidence>
<evidence type="ECO:0000259" key="7">
    <source>
        <dbReference type="Pfam" id="PF00890"/>
    </source>
</evidence>
<dbReference type="SUPFAM" id="SSF54373">
    <property type="entry name" value="FAD-linked reductases, C-terminal domain"/>
    <property type="match status" value="1"/>
</dbReference>